<feature type="compositionally biased region" description="Polar residues" evidence="7">
    <location>
        <begin position="1192"/>
        <end position="1204"/>
    </location>
</feature>
<dbReference type="Pfam" id="PF00443">
    <property type="entry name" value="UCH"/>
    <property type="match status" value="1"/>
</dbReference>
<dbReference type="InterPro" id="IPR018200">
    <property type="entry name" value="USP_CS"/>
</dbReference>
<evidence type="ECO:0000256" key="2">
    <source>
        <dbReference type="ARBA" id="ARBA00010790"/>
    </source>
</evidence>
<evidence type="ECO:0000259" key="8">
    <source>
        <dbReference type="PROSITE" id="PS50235"/>
    </source>
</evidence>
<comment type="similarity">
    <text evidence="2 6">Belongs to the GMC oxidoreductase family.</text>
</comment>
<name>A0A4T0HL96_WALIC</name>
<feature type="compositionally biased region" description="Basic and acidic residues" evidence="7">
    <location>
        <begin position="1430"/>
        <end position="1448"/>
    </location>
</feature>
<dbReference type="InterPro" id="IPR038765">
    <property type="entry name" value="Papain-like_cys_pep_sf"/>
</dbReference>
<dbReference type="Gene3D" id="3.30.70.80">
    <property type="entry name" value="Peptidase S8 propeptide/proteinase inhibitor I9"/>
    <property type="match status" value="1"/>
</dbReference>
<dbReference type="Gene3D" id="3.50.50.60">
    <property type="entry name" value="FAD/NAD(P)-binding domain"/>
    <property type="match status" value="1"/>
</dbReference>
<reference evidence="9 10" key="1">
    <citation type="submission" date="2019-03" db="EMBL/GenBank/DDBJ databases">
        <title>Sequencing 23 genomes of Wallemia ichthyophaga.</title>
        <authorList>
            <person name="Gostincar C."/>
        </authorList>
    </citation>
    <scope>NUCLEOTIDE SEQUENCE [LARGE SCALE GENOMIC DNA]</scope>
    <source>
        <strain evidence="9 10">EXF-8621</strain>
    </source>
</reference>
<dbReference type="InterPro" id="IPR037045">
    <property type="entry name" value="S8pro/Inhibitor_I9_sf"/>
</dbReference>
<feature type="compositionally biased region" description="Polar residues" evidence="7">
    <location>
        <begin position="548"/>
        <end position="559"/>
    </location>
</feature>
<evidence type="ECO:0000256" key="3">
    <source>
        <dbReference type="ARBA" id="ARBA00022630"/>
    </source>
</evidence>
<dbReference type="EMBL" id="SPOF01000016">
    <property type="protein sequence ID" value="TIB13040.1"/>
    <property type="molecule type" value="Genomic_DNA"/>
</dbReference>
<dbReference type="GO" id="GO:0004843">
    <property type="term" value="F:cysteine-type deubiquitinase activity"/>
    <property type="evidence" value="ECO:0007669"/>
    <property type="project" value="InterPro"/>
</dbReference>
<organism evidence="9 10">
    <name type="scientific">Wallemia ichthyophaga</name>
    <dbReference type="NCBI Taxonomy" id="245174"/>
    <lineage>
        <taxon>Eukaryota</taxon>
        <taxon>Fungi</taxon>
        <taxon>Dikarya</taxon>
        <taxon>Basidiomycota</taxon>
        <taxon>Wallemiomycotina</taxon>
        <taxon>Wallemiomycetes</taxon>
        <taxon>Wallemiales</taxon>
        <taxon>Wallemiaceae</taxon>
        <taxon>Wallemia</taxon>
    </lineage>
</organism>
<keyword evidence="3 6" id="KW-0285">Flavoprotein</keyword>
<dbReference type="GO" id="GO:0016614">
    <property type="term" value="F:oxidoreductase activity, acting on CH-OH group of donors"/>
    <property type="evidence" value="ECO:0007669"/>
    <property type="project" value="InterPro"/>
</dbReference>
<dbReference type="Pfam" id="PF05199">
    <property type="entry name" value="GMC_oxred_C"/>
    <property type="match status" value="1"/>
</dbReference>
<keyword evidence="4 6" id="KW-0274">FAD</keyword>
<feature type="region of interest" description="Disordered" evidence="7">
    <location>
        <begin position="1143"/>
        <end position="1460"/>
    </location>
</feature>
<dbReference type="PANTHER" id="PTHR11552:SF201">
    <property type="entry name" value="GLUCOSE-METHANOL-CHOLINE OXIDOREDUCTASE N-TERMINAL DOMAIN-CONTAINING PROTEIN"/>
    <property type="match status" value="1"/>
</dbReference>
<dbReference type="PROSITE" id="PS00624">
    <property type="entry name" value="GMC_OXRED_2"/>
    <property type="match status" value="1"/>
</dbReference>
<dbReference type="GO" id="GO:0050660">
    <property type="term" value="F:flavin adenine dinucleotide binding"/>
    <property type="evidence" value="ECO:0007669"/>
    <property type="project" value="InterPro"/>
</dbReference>
<keyword evidence="5" id="KW-0560">Oxidoreductase</keyword>
<evidence type="ECO:0000313" key="10">
    <source>
        <dbReference type="Proteomes" id="UP000306954"/>
    </source>
</evidence>
<feature type="compositionally biased region" description="Basic and acidic residues" evidence="7">
    <location>
        <begin position="1206"/>
        <end position="1232"/>
    </location>
</feature>
<feature type="compositionally biased region" description="Polar residues" evidence="7">
    <location>
        <begin position="426"/>
        <end position="440"/>
    </location>
</feature>
<dbReference type="Pfam" id="PF00732">
    <property type="entry name" value="GMC_oxred_N"/>
    <property type="match status" value="1"/>
</dbReference>
<feature type="compositionally biased region" description="Basic and acidic residues" evidence="7">
    <location>
        <begin position="476"/>
        <end position="495"/>
    </location>
</feature>
<feature type="compositionally biased region" description="Low complexity" evidence="7">
    <location>
        <begin position="353"/>
        <end position="366"/>
    </location>
</feature>
<dbReference type="InterPro" id="IPR027424">
    <property type="entry name" value="Glucose_Oxidase_domain_2"/>
</dbReference>
<feature type="region of interest" description="Disordered" evidence="7">
    <location>
        <begin position="346"/>
        <end position="574"/>
    </location>
</feature>
<gene>
    <name evidence="9" type="ORF">E3P90_01806</name>
</gene>
<dbReference type="SUPFAM" id="SSF54897">
    <property type="entry name" value="Protease propeptides/inhibitors"/>
    <property type="match status" value="1"/>
</dbReference>
<dbReference type="Proteomes" id="UP000306954">
    <property type="component" value="Unassembled WGS sequence"/>
</dbReference>
<feature type="compositionally biased region" description="Polar residues" evidence="7">
    <location>
        <begin position="1381"/>
        <end position="1391"/>
    </location>
</feature>
<proteinExistence type="inferred from homology"/>
<dbReference type="Gene3D" id="3.90.70.10">
    <property type="entry name" value="Cysteine proteinases"/>
    <property type="match status" value="1"/>
</dbReference>
<dbReference type="InterPro" id="IPR007867">
    <property type="entry name" value="GMC_OxRtase_C"/>
</dbReference>
<protein>
    <recommendedName>
        <fullName evidence="8">USP domain-containing protein</fullName>
    </recommendedName>
</protein>
<sequence length="2208" mass="243512">MYTLDCYNTNENTHSFFFLKPSKTTSIGRKSSEIKFNHKLISRANHCDVIAGDVDVTKRDDIQAKYPLTIHANKKAKVVKPDSPPTMLENSSTEIEHGDIIYLANQAIAMTVIWRPIHFNVSSLFTSKSSFNSETLCYAEKGLKFGRGHWKSSYDYLVHPERSLNTKVLAALTSLKPIVNRGYLESVYQSILSDNIDSILPTVTSDHLPSAVSNEKIQSDAFWLISESRLRLFSGHTFYVIVDLLSSAYIDILTHCGASVKPINTSIKADNVASAIERTCTKNTQIILPTDVSDRLLGEGVAWSNAISQAAQQVGIQHMECSSVNRAIMEIDVDCLEAVPCEERVDAPRHESQPSSSSRAPSQEPSQSRKRKALDGIEEAEAPKAPQRKLIKRSGAARVHSNDLDDDGENSTSAAPPAQEKAETVQLRQPQQPGKNTTLQLGKRAGARRALARNIDDSDDDDVHTSANAQQQQQQKQHEETSQLQQPEEKAEESSPTKQPQQPYQPHQQQSTLRRRANTRRMQTINIDDSDEEPFPAPQPTAPHVSSPAPTQLLSQLQSHIPPPTPQIIQKRKTARERVEEQMAAPQKHDFLNEHMMRRKKTLLEERNAKVAAQHARIAEQEVLAAAQRQASRVPESVPGSKSGGVEKVVGKEAGKKGREGDDFDDDLQLDGSGFQRALGDCIIPMKLIPLRRRDEPGEKKEKKEIRGDRDMPNYKKFRRKIDHIYQPRVAVGLLDRNTNSNTKPTQRPRKNLMIDVSSDDDELADKYVDQPRQTTHRMTSLFKRLGIASKDLQSGISSRELDAALVKDPKTERRLSAEQVADRNLERFYGMDNLGNTCYCNSVLQSLYFCRPLRELILGLPSDVDRSMYTVLRNLFHEISRQPRRTGVSHTKSFVDRLRIENELFRSTTHQDAHEFLNYLLNRVAEDLTRLTKSPHTLVHSLFEGTLTNETKCMTCENITHRDESFLDLSINVEEDSNVTECLSNFSTREMLCQKNKFFCDGCGGLQEAEKWMRIKKLPNILALHLKRFKYQEEQNRYIKLSYRVAFPFLLEPANLSSTCQGAENSDRMYSLFAVIIHIGSGPHHGHYVSIIKSYDRWVLFDDDKVSIVDEHELSKFFGNDPAGEGYVFFYETVHLDRGSVGLAEKPSPQVPLVEEEEDKDKSNKASYLKKKGSFSAPPSPTLTPLTSASKVNSTSKLNQVMTASEEKKESKDDKDKEKDKDKNKSGDLKRTGSQSSRKSLNIPFGLGADRVSSVGMGSGSGNGNSSAIKSKSNNSNAGSASRPISSGSLFAKKDKSTARPSTSHAASTYDKDSSWFGKVRLKSMSGSGNASGSKGEHDIPPEIPNGGRQQKQKQEEKRSRRRSLSAAESVADTKPTPPHSSGQFASGMSETFMKERSVSHGTANANPRNGQISPPPAPAGARLNAASVRREREQLEREKYEREKSGRGKRIPSPNVNVNTNANANANANTNANALDNDIGSSPMTAAARPSSRTGTAKAGKKNIFMKWMDKIRHTMNTEYDYVVIGGGTAGLVVAARLAKKGEKVLVVESGGDAHDSISVNAASEFVSHVGSVNDHAYAVHDAAMPMPRGRCLGGSSAINFLLWNKPHSSEIEAWEALGVVGWSWEAVLSEMRRAEAFLPPSSTQKSALQLPEEIGNGDYGDYGSEGPIALSYPPYACCTDKRWLATMARAGVRVNHRAHLGDNAGANVSPVTVDARHQRAYAIRYLESIPVGRGGMLDIRTHTTVDRIRLAQTDDPEKTFRGVAVECSSGDATFDVDVGKRVVLAAGAIATPAILEKSGIGDEKVLQERGYTPRIHLPGVGRYQGHYYVTVCYELRDVDAGEATRDTLRGGNCQQTADSVDPSPIHQAADCVAYLTTDDLLSELEKAVLSQLLYELESGDGEQRVLAQLYRNTQIPQVEVDMVGFFADTNGTTPAEGKQYVTFMVGCQHPVSRGSVHAGEHGVDIASNYNTHPIDRLILKAGIRFVRSVIAQTEPLRGIIGGEVSPGNGVSEEAFMAHAPACDYHPGCTARMGSGETGVVDSTLRVHGCENVFVADASVMPTQVSAHIQSLVYAIAERAGRTVMRLSTKIAVAFVTITLTLGGLYTYTHSTQTRNIVIPSTEQISRMNAESHDRYIVMFKETATDDEIHKYASQVESTGGKVTHPYTSNGIMKTFTGHIPQNLVSTLEGESPVEFVEKDSVVTTQ</sequence>
<dbReference type="CDD" id="cd02663">
    <property type="entry name" value="Peptidase_C19G"/>
    <property type="match status" value="1"/>
</dbReference>
<dbReference type="PROSITE" id="PS50235">
    <property type="entry name" value="USP_3"/>
    <property type="match status" value="1"/>
</dbReference>
<dbReference type="PANTHER" id="PTHR11552">
    <property type="entry name" value="GLUCOSE-METHANOL-CHOLINE GMC OXIDOREDUCTASE"/>
    <property type="match status" value="1"/>
</dbReference>
<comment type="cofactor">
    <cofactor evidence="1">
        <name>FAD</name>
        <dbReference type="ChEBI" id="CHEBI:57692"/>
    </cofactor>
</comment>
<dbReference type="PROSITE" id="PS00972">
    <property type="entry name" value="USP_1"/>
    <property type="match status" value="1"/>
</dbReference>
<feature type="compositionally biased region" description="Polar residues" evidence="7">
    <location>
        <begin position="1401"/>
        <end position="1414"/>
    </location>
</feature>
<dbReference type="InterPro" id="IPR028889">
    <property type="entry name" value="USP"/>
</dbReference>
<dbReference type="InterPro" id="IPR000172">
    <property type="entry name" value="GMC_OxRdtase_N"/>
</dbReference>
<evidence type="ECO:0000256" key="5">
    <source>
        <dbReference type="ARBA" id="ARBA00023002"/>
    </source>
</evidence>
<dbReference type="Gene3D" id="4.10.450.10">
    <property type="entry name" value="Glucose Oxidase, domain 2"/>
    <property type="match status" value="1"/>
</dbReference>
<dbReference type="GO" id="GO:0016579">
    <property type="term" value="P:protein deubiquitination"/>
    <property type="evidence" value="ECO:0007669"/>
    <property type="project" value="InterPro"/>
</dbReference>
<feature type="domain" description="USP" evidence="8">
    <location>
        <begin position="830"/>
        <end position="1135"/>
    </location>
</feature>
<evidence type="ECO:0000256" key="7">
    <source>
        <dbReference type="SAM" id="MobiDB-lite"/>
    </source>
</evidence>
<feature type="compositionally biased region" description="Low complexity" evidence="7">
    <location>
        <begin position="499"/>
        <end position="510"/>
    </location>
</feature>
<dbReference type="InterPro" id="IPR001394">
    <property type="entry name" value="Peptidase_C19_UCH"/>
</dbReference>
<dbReference type="SUPFAM" id="SSF51905">
    <property type="entry name" value="FAD/NAD(P)-binding domain"/>
    <property type="match status" value="1"/>
</dbReference>
<comment type="caution">
    <text evidence="9">The sequence shown here is derived from an EMBL/GenBank/DDBJ whole genome shotgun (WGS) entry which is preliminary data.</text>
</comment>
<evidence type="ECO:0000256" key="4">
    <source>
        <dbReference type="ARBA" id="ARBA00022827"/>
    </source>
</evidence>
<dbReference type="PROSITE" id="PS00973">
    <property type="entry name" value="USP_2"/>
    <property type="match status" value="1"/>
</dbReference>
<dbReference type="InterPro" id="IPR012132">
    <property type="entry name" value="GMC_OxRdtase"/>
</dbReference>
<dbReference type="InterPro" id="IPR036188">
    <property type="entry name" value="FAD/NAD-bd_sf"/>
</dbReference>
<dbReference type="SUPFAM" id="SSF54373">
    <property type="entry name" value="FAD-linked reductases, C-terminal domain"/>
    <property type="match status" value="1"/>
</dbReference>
<feature type="compositionally biased region" description="Low complexity" evidence="7">
    <location>
        <begin position="1265"/>
        <end position="1283"/>
    </location>
</feature>
<evidence type="ECO:0000313" key="9">
    <source>
        <dbReference type="EMBL" id="TIB13040.1"/>
    </source>
</evidence>
<dbReference type="Gene3D" id="3.30.560.10">
    <property type="entry name" value="Glucose Oxidase, domain 3"/>
    <property type="match status" value="1"/>
</dbReference>
<accession>A0A4T0HL96</accession>
<evidence type="ECO:0000256" key="1">
    <source>
        <dbReference type="ARBA" id="ARBA00001974"/>
    </source>
</evidence>
<evidence type="ECO:0000256" key="6">
    <source>
        <dbReference type="RuleBase" id="RU003968"/>
    </source>
</evidence>
<dbReference type="SUPFAM" id="SSF54001">
    <property type="entry name" value="Cysteine proteinases"/>
    <property type="match status" value="1"/>
</dbReference>
<dbReference type="PROSITE" id="PS00623">
    <property type="entry name" value="GMC_OXRED_1"/>
    <property type="match status" value="1"/>
</dbReference>